<gene>
    <name evidence="3" type="ORF">O181_036331</name>
</gene>
<dbReference type="EMBL" id="AVOT02013728">
    <property type="protein sequence ID" value="MBW0496616.1"/>
    <property type="molecule type" value="Genomic_DNA"/>
</dbReference>
<dbReference type="AlphaFoldDB" id="A0A9Q3H9U4"/>
<accession>A0A9Q3H9U4</accession>
<feature type="transmembrane region" description="Helical" evidence="2">
    <location>
        <begin position="343"/>
        <end position="360"/>
    </location>
</feature>
<evidence type="ECO:0000256" key="2">
    <source>
        <dbReference type="SAM" id="Phobius"/>
    </source>
</evidence>
<feature type="transmembrane region" description="Helical" evidence="2">
    <location>
        <begin position="380"/>
        <end position="401"/>
    </location>
</feature>
<dbReference type="Proteomes" id="UP000765509">
    <property type="component" value="Unassembled WGS sequence"/>
</dbReference>
<feature type="transmembrane region" description="Helical" evidence="2">
    <location>
        <begin position="541"/>
        <end position="564"/>
    </location>
</feature>
<keyword evidence="2" id="KW-0472">Membrane</keyword>
<feature type="transmembrane region" description="Helical" evidence="2">
    <location>
        <begin position="457"/>
        <end position="479"/>
    </location>
</feature>
<reference evidence="3" key="1">
    <citation type="submission" date="2021-03" db="EMBL/GenBank/DDBJ databases">
        <title>Draft genome sequence of rust myrtle Austropuccinia psidii MF-1, a brazilian biotype.</title>
        <authorList>
            <person name="Quecine M.C."/>
            <person name="Pachon D.M.R."/>
            <person name="Bonatelli M.L."/>
            <person name="Correr F.H."/>
            <person name="Franceschini L.M."/>
            <person name="Leite T.F."/>
            <person name="Margarido G.R.A."/>
            <person name="Almeida C.A."/>
            <person name="Ferrarezi J.A."/>
            <person name="Labate C.A."/>
        </authorList>
    </citation>
    <scope>NUCLEOTIDE SEQUENCE</scope>
    <source>
        <strain evidence="3">MF-1</strain>
    </source>
</reference>
<feature type="transmembrane region" description="Helical" evidence="2">
    <location>
        <begin position="227"/>
        <end position="249"/>
    </location>
</feature>
<protein>
    <submittedName>
        <fullName evidence="3">Uncharacterized protein</fullName>
    </submittedName>
</protein>
<feature type="transmembrane region" description="Helical" evidence="2">
    <location>
        <begin position="152"/>
        <end position="175"/>
    </location>
</feature>
<evidence type="ECO:0000313" key="4">
    <source>
        <dbReference type="Proteomes" id="UP000765509"/>
    </source>
</evidence>
<name>A0A9Q3H9U4_9BASI</name>
<evidence type="ECO:0000256" key="1">
    <source>
        <dbReference type="SAM" id="MobiDB-lite"/>
    </source>
</evidence>
<feature type="region of interest" description="Disordered" evidence="1">
    <location>
        <begin position="1"/>
        <end position="24"/>
    </location>
</feature>
<evidence type="ECO:0000313" key="3">
    <source>
        <dbReference type="EMBL" id="MBW0496616.1"/>
    </source>
</evidence>
<keyword evidence="2" id="KW-0812">Transmembrane</keyword>
<keyword evidence="4" id="KW-1185">Reference proteome</keyword>
<feature type="transmembrane region" description="Helical" evidence="2">
    <location>
        <begin position="642"/>
        <end position="667"/>
    </location>
</feature>
<feature type="compositionally biased region" description="Basic residues" evidence="1">
    <location>
        <begin position="1"/>
        <end position="13"/>
    </location>
</feature>
<feature type="transmembrane region" description="Helical" evidence="2">
    <location>
        <begin position="300"/>
        <end position="322"/>
    </location>
</feature>
<comment type="caution">
    <text evidence="3">The sequence shown here is derived from an EMBL/GenBank/DDBJ whole genome shotgun (WGS) entry which is preliminary data.</text>
</comment>
<organism evidence="3 4">
    <name type="scientific">Austropuccinia psidii MF-1</name>
    <dbReference type="NCBI Taxonomy" id="1389203"/>
    <lineage>
        <taxon>Eukaryota</taxon>
        <taxon>Fungi</taxon>
        <taxon>Dikarya</taxon>
        <taxon>Basidiomycota</taxon>
        <taxon>Pucciniomycotina</taxon>
        <taxon>Pucciniomycetes</taxon>
        <taxon>Pucciniales</taxon>
        <taxon>Sphaerophragmiaceae</taxon>
        <taxon>Austropuccinia</taxon>
    </lineage>
</organism>
<feature type="transmembrane region" description="Helical" evidence="2">
    <location>
        <begin position="603"/>
        <end position="622"/>
    </location>
</feature>
<sequence length="669" mass="76499">MHGFRLRCRRKSERSRNPTPCHPLTSTVKQTVLLYTASPLKAGESVPNQSVLISYISPLKQGFDARRLNPNVLFMKFLELSNASFFIYREPFSGDTDSEARSMARLPACCLPASHAIRRIRYNNTARRSALSTVQYVCLVDGDSPMRSAIQLGLALLAIANLRFLMLIGEVFFFLQSLIPIHRLVLGIRQQAPSHPLSCCIQFNYEPPKPHVLVFVQLRLHVNLDSYTLRFLFFDLTSVWILFLAQAALAQENNTVLKKPLGIRALRVKIRNNQNPYLAVRNYLDQRFGLPKFSKSYDCLLYAVLASFILVVVQALYIIYVMKVTNRLCFTQKTNTGIWRFESINMHVFSALVFSILAIVEWLQKRCTPPAIIWGNSTVFVVNLFISIVRAVALFFGSWYVPLLKLIRAILTISSCSIDPLVRDLKHNAHKTLFCISARWMPREGNYTAQLPRHVRYLCFIIFLAPLITFSAAITRGMVTTGKNFRRIWMIVQPIDAQLMKAATENHDPQDLPDLFLLNLVLPARELPKLEELVDTSYRSVLIIFMAAEIFLLSVYTPFALMCWRDMRTQTDALTDQASTITTDKVSQLNQIIKRLKLTRKILIFRTVVIYLFSSLCIPALYWRFKQPRSAANRTTVSMVEAIAYCGMSVGLNVNLLVITVYCRLILKR</sequence>
<keyword evidence="2" id="KW-1133">Transmembrane helix</keyword>
<proteinExistence type="predicted"/>